<dbReference type="Gene3D" id="3.80.10.10">
    <property type="entry name" value="Ribonuclease Inhibitor"/>
    <property type="match status" value="2"/>
</dbReference>
<dbReference type="PANTHER" id="PTHR24113:SF12">
    <property type="entry name" value="RAN GTPASE-ACTIVATING PROTEIN 1"/>
    <property type="match status" value="1"/>
</dbReference>
<dbReference type="SUPFAM" id="SSF81383">
    <property type="entry name" value="F-box domain"/>
    <property type="match status" value="1"/>
</dbReference>
<keyword evidence="1" id="KW-0343">GTPase activation</keyword>
<evidence type="ECO:0000313" key="5">
    <source>
        <dbReference type="Proteomes" id="UP000823405"/>
    </source>
</evidence>
<dbReference type="OrthoDB" id="427001at2759"/>
<evidence type="ECO:0008006" key="6">
    <source>
        <dbReference type="Google" id="ProtNLM"/>
    </source>
</evidence>
<feature type="non-terminal residue" evidence="4">
    <location>
        <position position="256"/>
    </location>
</feature>
<dbReference type="GO" id="GO:0006913">
    <property type="term" value="P:nucleocytoplasmic transport"/>
    <property type="evidence" value="ECO:0007669"/>
    <property type="project" value="TreeGrafter"/>
</dbReference>
<keyword evidence="2" id="KW-0433">Leucine-rich repeat</keyword>
<gene>
    <name evidence="4" type="ORF">BGZ97_008322</name>
</gene>
<dbReference type="Pfam" id="PF13516">
    <property type="entry name" value="LRR_6"/>
    <property type="match status" value="5"/>
</dbReference>
<protein>
    <recommendedName>
        <fullName evidence="6">RNI-like protein</fullName>
    </recommendedName>
</protein>
<dbReference type="Proteomes" id="UP000823405">
    <property type="component" value="Unassembled WGS sequence"/>
</dbReference>
<name>A0A9P6QPR4_9FUNG</name>
<reference evidence="4" key="1">
    <citation type="journal article" date="2020" name="Fungal Divers.">
        <title>Resolving the Mortierellaceae phylogeny through synthesis of multi-gene phylogenetics and phylogenomics.</title>
        <authorList>
            <person name="Vandepol N."/>
            <person name="Liber J."/>
            <person name="Desiro A."/>
            <person name="Na H."/>
            <person name="Kennedy M."/>
            <person name="Barry K."/>
            <person name="Grigoriev I.V."/>
            <person name="Miller A.N."/>
            <person name="O'Donnell K."/>
            <person name="Stajich J.E."/>
            <person name="Bonito G."/>
        </authorList>
    </citation>
    <scope>NUCLEOTIDE SEQUENCE</scope>
    <source>
        <strain evidence="4">NVP60</strain>
    </source>
</reference>
<dbReference type="GO" id="GO:0005829">
    <property type="term" value="C:cytosol"/>
    <property type="evidence" value="ECO:0007669"/>
    <property type="project" value="TreeGrafter"/>
</dbReference>
<evidence type="ECO:0000313" key="4">
    <source>
        <dbReference type="EMBL" id="KAG0284028.1"/>
    </source>
</evidence>
<dbReference type="InterPro" id="IPR001611">
    <property type="entry name" value="Leu-rich_rpt"/>
</dbReference>
<proteinExistence type="predicted"/>
<organism evidence="4 5">
    <name type="scientific">Linnemannia gamsii</name>
    <dbReference type="NCBI Taxonomy" id="64522"/>
    <lineage>
        <taxon>Eukaryota</taxon>
        <taxon>Fungi</taxon>
        <taxon>Fungi incertae sedis</taxon>
        <taxon>Mucoromycota</taxon>
        <taxon>Mortierellomycotina</taxon>
        <taxon>Mortierellomycetes</taxon>
        <taxon>Mortierellales</taxon>
        <taxon>Mortierellaceae</taxon>
        <taxon>Linnemannia</taxon>
    </lineage>
</organism>
<dbReference type="PANTHER" id="PTHR24113">
    <property type="entry name" value="RAN GTPASE-ACTIVATING PROTEIN 1"/>
    <property type="match status" value="1"/>
</dbReference>
<comment type="caution">
    <text evidence="4">The sequence shown here is derived from an EMBL/GenBank/DDBJ whole genome shotgun (WGS) entry which is preliminary data.</text>
</comment>
<dbReference type="InterPro" id="IPR036047">
    <property type="entry name" value="F-box-like_dom_sf"/>
</dbReference>
<dbReference type="GO" id="GO:0031267">
    <property type="term" value="F:small GTPase binding"/>
    <property type="evidence" value="ECO:0007669"/>
    <property type="project" value="TreeGrafter"/>
</dbReference>
<dbReference type="SMART" id="SM00368">
    <property type="entry name" value="LRR_RI"/>
    <property type="match status" value="5"/>
</dbReference>
<dbReference type="AlphaFoldDB" id="A0A9P6QPR4"/>
<evidence type="ECO:0000256" key="1">
    <source>
        <dbReference type="ARBA" id="ARBA00022468"/>
    </source>
</evidence>
<dbReference type="InterPro" id="IPR027038">
    <property type="entry name" value="RanGap"/>
</dbReference>
<dbReference type="GO" id="GO:0005096">
    <property type="term" value="F:GTPase activator activity"/>
    <property type="evidence" value="ECO:0007669"/>
    <property type="project" value="UniProtKB-KW"/>
</dbReference>
<dbReference type="EMBL" id="JAAAIN010003782">
    <property type="protein sequence ID" value="KAG0284028.1"/>
    <property type="molecule type" value="Genomic_DNA"/>
</dbReference>
<dbReference type="GO" id="GO:0005634">
    <property type="term" value="C:nucleus"/>
    <property type="evidence" value="ECO:0007669"/>
    <property type="project" value="TreeGrafter"/>
</dbReference>
<dbReference type="SUPFAM" id="SSF52047">
    <property type="entry name" value="RNI-like"/>
    <property type="match status" value="1"/>
</dbReference>
<dbReference type="GO" id="GO:0048471">
    <property type="term" value="C:perinuclear region of cytoplasm"/>
    <property type="evidence" value="ECO:0007669"/>
    <property type="project" value="TreeGrafter"/>
</dbReference>
<evidence type="ECO:0000256" key="2">
    <source>
        <dbReference type="ARBA" id="ARBA00022614"/>
    </source>
</evidence>
<keyword evidence="5" id="KW-1185">Reference proteome</keyword>
<dbReference type="InterPro" id="IPR032675">
    <property type="entry name" value="LRR_dom_sf"/>
</dbReference>
<keyword evidence="3" id="KW-0677">Repeat</keyword>
<accession>A0A9P6QPR4</accession>
<evidence type="ECO:0000256" key="3">
    <source>
        <dbReference type="ARBA" id="ARBA00022737"/>
    </source>
</evidence>
<sequence length="256" mass="27377">MFQTHPLDLYEIRSRIASSLGGKDLASCARVSQDWNDSFTPPLYNSVILSEDGLSMESVKRNKHLIKCLKIYKSNSYNRVISSFLANSCLEILDLQGNWIGSSVTQALSAVLKTNSTLTTLNLDFNSIGDIGAQALAQALMTNTTLTTLDLSYNSIGSNGALALSEALKINSTLTTLDLECNSIGSNGAQALSEALSTQDQLDSDHFGLAQALSEALKINSTLADLSLYGNMIGDNGVQALAQALKINSTVSIEKM</sequence>